<dbReference type="Proteomes" id="UP001224644">
    <property type="component" value="Unassembled WGS sequence"/>
</dbReference>
<protein>
    <submittedName>
        <fullName evidence="1">DUF4435 domain-containing protein</fullName>
    </submittedName>
</protein>
<dbReference type="EMBL" id="JAUFPX010000002">
    <property type="protein sequence ID" value="MDN3589574.1"/>
    <property type="molecule type" value="Genomic_DNA"/>
</dbReference>
<dbReference type="RefSeq" id="WP_238224131.1">
    <property type="nucleotide sequence ID" value="NZ_BPQD01000007.1"/>
</dbReference>
<organism evidence="1 2">
    <name type="scientific">Methylobacterium adhaesivum</name>
    <dbReference type="NCBI Taxonomy" id="333297"/>
    <lineage>
        <taxon>Bacteria</taxon>
        <taxon>Pseudomonadati</taxon>
        <taxon>Pseudomonadota</taxon>
        <taxon>Alphaproteobacteria</taxon>
        <taxon>Hyphomicrobiales</taxon>
        <taxon>Methylobacteriaceae</taxon>
        <taxon>Methylobacterium</taxon>
    </lineage>
</organism>
<gene>
    <name evidence="1" type="ORF">QWZ12_02990</name>
</gene>
<evidence type="ECO:0000313" key="1">
    <source>
        <dbReference type="EMBL" id="MDN3589574.1"/>
    </source>
</evidence>
<proteinExistence type="predicted"/>
<reference evidence="2" key="1">
    <citation type="journal article" date="2019" name="Int. J. Syst. Evol. Microbiol.">
        <title>The Global Catalogue of Microorganisms (GCM) 10K type strain sequencing project: providing services to taxonomists for standard genome sequencing and annotation.</title>
        <authorList>
            <consortium name="The Broad Institute Genomics Platform"/>
            <consortium name="The Broad Institute Genome Sequencing Center for Infectious Disease"/>
            <person name="Wu L."/>
            <person name="Ma J."/>
        </authorList>
    </citation>
    <scope>NUCLEOTIDE SEQUENCE [LARGE SCALE GENOMIC DNA]</scope>
    <source>
        <strain evidence="2">CECT 7069</strain>
    </source>
</reference>
<name>A0ABT8BCL9_9HYPH</name>
<sequence length="307" mass="34840">MLSISKYMDEYDIAQEVRFERQVHKGSILLLEGPTDVKRFAEYLDETECSIANCYGRSKATKAIRLLSEDGFLGALAVLDCDFDRILKRLEIHENIVYSDLHDYDLEWITSNVLKRYLFQVGDVSKCLAIGGSQQIFRRIIEGIKPLSVLKLLNANGNIRFKLSILKMEDFSDGMSIDIDKLVDGVFEGRAADAAVKADLRQKIERILDRNFDLMQLSNGHDVMTALGLALRSAIGSRSIPQTWGKEIELHIRLAFTDDEFVKCSVCRDIVEWERQNAPYIVIDHRIRTKYNLQTASGPAYAVAVPT</sequence>
<keyword evidence="2" id="KW-1185">Reference proteome</keyword>
<accession>A0ABT8BCL9</accession>
<evidence type="ECO:0000313" key="2">
    <source>
        <dbReference type="Proteomes" id="UP001224644"/>
    </source>
</evidence>
<comment type="caution">
    <text evidence="1">The sequence shown here is derived from an EMBL/GenBank/DDBJ whole genome shotgun (WGS) entry which is preliminary data.</text>
</comment>